<dbReference type="FunFam" id="1.10.510.10:FF:000693">
    <property type="entry name" value="Serine/threonine protein kinase, putative"/>
    <property type="match status" value="1"/>
</dbReference>
<dbReference type="SUPFAM" id="SSF56112">
    <property type="entry name" value="Protein kinase-like (PK-like)"/>
    <property type="match status" value="1"/>
</dbReference>
<dbReference type="SMART" id="SM00220">
    <property type="entry name" value="S_TKc"/>
    <property type="match status" value="1"/>
</dbReference>
<evidence type="ECO:0000313" key="3">
    <source>
        <dbReference type="EMBL" id="CDO56786.1"/>
    </source>
</evidence>
<dbReference type="AlphaFoldDB" id="A0A0J9XHL8"/>
<feature type="compositionally biased region" description="Polar residues" evidence="1">
    <location>
        <begin position="532"/>
        <end position="546"/>
    </location>
</feature>
<name>A0A0J9XHL8_GEOCN</name>
<keyword evidence="4" id="KW-1185">Reference proteome</keyword>
<protein>
    <submittedName>
        <fullName evidence="3">Similar to Saccharomyces cerevisiae YHR082C KSP1 Ser/thr protein kinase</fullName>
    </submittedName>
</protein>
<dbReference type="GO" id="GO:0004674">
    <property type="term" value="F:protein serine/threonine kinase activity"/>
    <property type="evidence" value="ECO:0007669"/>
    <property type="project" value="InterPro"/>
</dbReference>
<dbReference type="OrthoDB" id="4062651at2759"/>
<evidence type="ECO:0000313" key="4">
    <source>
        <dbReference type="Proteomes" id="UP000242525"/>
    </source>
</evidence>
<dbReference type="InterPro" id="IPR011009">
    <property type="entry name" value="Kinase-like_dom_sf"/>
</dbReference>
<dbReference type="PROSITE" id="PS00108">
    <property type="entry name" value="PROTEIN_KINASE_ST"/>
    <property type="match status" value="1"/>
</dbReference>
<accession>A0A0J9XHL8</accession>
<dbReference type="STRING" id="1173061.A0A0J9XHL8"/>
<dbReference type="Pfam" id="PF00069">
    <property type="entry name" value="Pkinase"/>
    <property type="match status" value="1"/>
</dbReference>
<dbReference type="Gene3D" id="1.10.510.10">
    <property type="entry name" value="Transferase(Phosphotransferase) domain 1"/>
    <property type="match status" value="1"/>
</dbReference>
<keyword evidence="3" id="KW-0808">Transferase</keyword>
<sequence>MAPAKFIKDRYKIVTTINHGSFGVVSLAKDTWKKNALVALKCIHKQADSFAIDEAKEEIAIHERLGTHKNIAALIDHFETDDDTYLIMEYYPEGDLYEAIRAEKGPRDTGYVLEFMLQLIEAVEYAHSKGVYHRDIKPENILIASDGSVRLADWGLASTIRENSEFGVGSERYMAPELFDKNIDYYDAAKADIWSIGICLLNILFSRNPFTIATQKDKLFMDYATNREAIFDIFPTLTSDVYAVLRHSLTIDPDNRSLSLMREELLKVNLWTTDDEYFCDDDLEQLERAVSLESMVEEVAVNVEIPSVNVSAAPATTSAAATEPTAGLQPGRTPASLNFGTPMLMQSIVPTTVDREPLRTPTLLNSPESFSSSFSWNRTMQFTPPTPTYLPRVADRKKPAASGLSHVISQEEPEPSMAAVSEEDEVFSMDSIGHAVSQIESSPSGTSETSSISSVPSLVQSQKDFVMGSTISKNRAFVETTPMPSVAIPKATTLSMWNDPSFAAYDDEDEDELFKAIESSLPKMNKLHHFTSSFNKSKPVPATQSGGAPAATGWKRSSWQD</sequence>
<dbReference type="InterPro" id="IPR008271">
    <property type="entry name" value="Ser/Thr_kinase_AS"/>
</dbReference>
<evidence type="ECO:0000259" key="2">
    <source>
        <dbReference type="PROSITE" id="PS50011"/>
    </source>
</evidence>
<gene>
    <name evidence="3" type="ORF">BN980_GECA17s00010g</name>
</gene>
<evidence type="ECO:0000256" key="1">
    <source>
        <dbReference type="SAM" id="MobiDB-lite"/>
    </source>
</evidence>
<dbReference type="PROSITE" id="PS50011">
    <property type="entry name" value="PROTEIN_KINASE_DOM"/>
    <property type="match status" value="1"/>
</dbReference>
<dbReference type="InterPro" id="IPR045269">
    <property type="entry name" value="Atg1-like"/>
</dbReference>
<dbReference type="GO" id="GO:0010506">
    <property type="term" value="P:regulation of autophagy"/>
    <property type="evidence" value="ECO:0007669"/>
    <property type="project" value="InterPro"/>
</dbReference>
<proteinExistence type="predicted"/>
<dbReference type="InterPro" id="IPR000719">
    <property type="entry name" value="Prot_kinase_dom"/>
</dbReference>
<feature type="region of interest" description="Disordered" evidence="1">
    <location>
        <begin position="532"/>
        <end position="561"/>
    </location>
</feature>
<reference evidence="3" key="1">
    <citation type="submission" date="2014-03" db="EMBL/GenBank/DDBJ databases">
        <authorList>
            <person name="Casaregola S."/>
        </authorList>
    </citation>
    <scope>NUCLEOTIDE SEQUENCE [LARGE SCALE GENOMIC DNA]</scope>
    <source>
        <strain evidence="3">CLIB 918</strain>
    </source>
</reference>
<dbReference type="PANTHER" id="PTHR24348">
    <property type="entry name" value="SERINE/THREONINE-PROTEIN KINASE UNC-51-RELATED"/>
    <property type="match status" value="1"/>
</dbReference>
<dbReference type="EMBL" id="CCBN010000017">
    <property type="protein sequence ID" value="CDO56786.1"/>
    <property type="molecule type" value="Genomic_DNA"/>
</dbReference>
<comment type="caution">
    <text evidence="3">The sequence shown here is derived from an EMBL/GenBank/DDBJ whole genome shotgun (WGS) entry which is preliminary data.</text>
</comment>
<dbReference type="Proteomes" id="UP000242525">
    <property type="component" value="Unassembled WGS sequence"/>
</dbReference>
<dbReference type="GO" id="GO:0005524">
    <property type="term" value="F:ATP binding"/>
    <property type="evidence" value="ECO:0007669"/>
    <property type="project" value="InterPro"/>
</dbReference>
<organism evidence="3 4">
    <name type="scientific">Geotrichum candidum</name>
    <name type="common">Oospora lactis</name>
    <name type="synonym">Dipodascus geotrichum</name>
    <dbReference type="NCBI Taxonomy" id="1173061"/>
    <lineage>
        <taxon>Eukaryota</taxon>
        <taxon>Fungi</taxon>
        <taxon>Dikarya</taxon>
        <taxon>Ascomycota</taxon>
        <taxon>Saccharomycotina</taxon>
        <taxon>Dipodascomycetes</taxon>
        <taxon>Dipodascales</taxon>
        <taxon>Dipodascaceae</taxon>
        <taxon>Geotrichum</taxon>
    </lineage>
</organism>
<keyword evidence="3" id="KW-0418">Kinase</keyword>
<feature type="domain" description="Protein kinase" evidence="2">
    <location>
        <begin position="11"/>
        <end position="278"/>
    </location>
</feature>
<dbReference type="GO" id="GO:0005737">
    <property type="term" value="C:cytoplasm"/>
    <property type="evidence" value="ECO:0007669"/>
    <property type="project" value="TreeGrafter"/>
</dbReference>